<dbReference type="PANTHER" id="PTHR33067">
    <property type="entry name" value="RNA-DIRECTED DNA POLYMERASE-RELATED"/>
    <property type="match status" value="1"/>
</dbReference>
<gene>
    <name evidence="3" type="primary">LOC107823884</name>
</gene>
<organism evidence="3">
    <name type="scientific">Nicotiana tabacum</name>
    <name type="common">Common tobacco</name>
    <dbReference type="NCBI Taxonomy" id="4097"/>
    <lineage>
        <taxon>Eukaryota</taxon>
        <taxon>Viridiplantae</taxon>
        <taxon>Streptophyta</taxon>
        <taxon>Embryophyta</taxon>
        <taxon>Tracheophyta</taxon>
        <taxon>Spermatophyta</taxon>
        <taxon>Magnoliopsida</taxon>
        <taxon>eudicotyledons</taxon>
        <taxon>Gunneridae</taxon>
        <taxon>Pentapetalae</taxon>
        <taxon>asterids</taxon>
        <taxon>lamiids</taxon>
        <taxon>Solanales</taxon>
        <taxon>Solanaceae</taxon>
        <taxon>Nicotianoideae</taxon>
        <taxon>Nicotianeae</taxon>
        <taxon>Nicotiana</taxon>
    </lineage>
</organism>
<dbReference type="PANTHER" id="PTHR33067:SF32">
    <property type="entry name" value="ASPARTIC PEPTIDASE DDI1-TYPE DOMAIN-CONTAINING PROTEIN"/>
    <property type="match status" value="1"/>
</dbReference>
<dbReference type="InterPro" id="IPR021109">
    <property type="entry name" value="Peptidase_aspartic_dom_sf"/>
</dbReference>
<dbReference type="RefSeq" id="XP_016506072.1">
    <property type="nucleotide sequence ID" value="XM_016650586.1"/>
</dbReference>
<dbReference type="AlphaFoldDB" id="A0A1S4CY55"/>
<evidence type="ECO:0000313" key="3">
    <source>
        <dbReference type="RefSeq" id="XP_016506072.1"/>
    </source>
</evidence>
<dbReference type="Gene3D" id="2.40.70.10">
    <property type="entry name" value="Acid Proteases"/>
    <property type="match status" value="1"/>
</dbReference>
<dbReference type="KEGG" id="nta:107823884"/>
<evidence type="ECO:0000256" key="2">
    <source>
        <dbReference type="SAM" id="MobiDB-lite"/>
    </source>
</evidence>
<dbReference type="OMA" id="MANRTIC"/>
<feature type="compositionally biased region" description="Polar residues" evidence="2">
    <location>
        <begin position="213"/>
        <end position="257"/>
    </location>
</feature>
<feature type="coiled-coil region" evidence="1">
    <location>
        <begin position="272"/>
        <end position="299"/>
    </location>
</feature>
<protein>
    <submittedName>
        <fullName evidence="3">Uncharacterized protein</fullName>
    </submittedName>
</protein>
<feature type="region of interest" description="Disordered" evidence="2">
    <location>
        <begin position="213"/>
        <end position="267"/>
    </location>
</feature>
<dbReference type="CDD" id="cd00303">
    <property type="entry name" value="retropepsin_like"/>
    <property type="match status" value="1"/>
</dbReference>
<proteinExistence type="predicted"/>
<dbReference type="PaxDb" id="4097-A0A1S4CY55"/>
<accession>A0A1S4CY55</accession>
<keyword evidence="1" id="KW-0175">Coiled coil</keyword>
<evidence type="ECO:0000256" key="1">
    <source>
        <dbReference type="SAM" id="Coils"/>
    </source>
</evidence>
<reference evidence="3" key="1">
    <citation type="submission" date="2025-08" db="UniProtKB">
        <authorList>
            <consortium name="RefSeq"/>
        </authorList>
    </citation>
    <scope>IDENTIFICATION</scope>
</reference>
<dbReference type="Pfam" id="PF13650">
    <property type="entry name" value="Asp_protease_2"/>
    <property type="match status" value="1"/>
</dbReference>
<name>A0A1S4CY55_TOBAC</name>
<sequence>MAGNEERAVIEAARPSLANMTEAIVNPDITGHFELKQYMVQLIQSTGLFVGLPHEDPQRHIQNFLEITDTYNYPNVSKDYVRLTFFPFSLIGEAKEWLNKDPANSILTWDDLTDEVLGHTFVDGLDDASKMNLDSDCGGSCMDRPYSEIQILLNNFTVNDNNWEGEGDSRKQPQIMQHVQQMTICCELCGDSHMSDMYPTNPKSIYYVEQQNRGPPNQHAQYGNSYNRSWRNHPNFSWGGNQQNQNQHRPQGNFNQPQRPPQQMEESTNDLLKKLLIDNQQLRTNFRNLERQMGQLATTQNTRPAGALPSDTEKNPQVNAVTLRNGRELEEVPKKKKDKPIPEGELIPKVTQEQKNAAEISEPMEAPRPPPPFPQRLQKKTDDRMFTKFLSMLSQVQLNIPLVDVLREIPKVQNKLPQKLKDLGSFTIHVRIGNVDVGRALCDLGASINLMPLSLFKQLGLGAPRPTTVMLQLADRSIAHPEGVIEDVLLQIGKFIFPADFIILDYVADELVPIILGRPLLATGDAIIKVREGKMILRVDDMEAVFNVYRAIQLSRHYEELSMIFVVEADEQIRYPSVYLDDSLEKALMLLDSLGADEEVEEMMHILDTSCVYLQGTHPFEPLNRPEGPPLRPSI</sequence>